<dbReference type="OrthoDB" id="32510at10239"/>
<gene>
    <name evidence="1" type="ORF">SBVP3_0014</name>
</gene>
<keyword evidence="2" id="KW-1185">Reference proteome</keyword>
<reference evidence="1 2" key="1">
    <citation type="submission" date="2014-12" db="EMBL/GenBank/DDBJ databases">
        <title>Complete genome sequences of three Vibrio cholerae specific bacteriophages.</title>
        <authorList>
            <person name="Bhandare S.G."/>
            <person name="Warry A."/>
            <person name="Emes R.D."/>
            <person name="Hooton S.P.T."/>
            <person name="Barrow P.A."/>
            <person name="Atterbury R.J."/>
        </authorList>
    </citation>
    <scope>NUCLEOTIDE SEQUENCE [LARGE SCALE GENOMIC DNA]</scope>
</reference>
<organism evidence="1 2">
    <name type="scientific">Vibrio phage phi 3</name>
    <dbReference type="NCBI Taxonomy" id="1589298"/>
    <lineage>
        <taxon>Viruses</taxon>
        <taxon>Duplodnaviria</taxon>
        <taxon>Heunggongvirae</taxon>
        <taxon>Uroviricota</taxon>
        <taxon>Caudoviricetes</taxon>
        <taxon>Demerecviridae</taxon>
        <taxon>Ermolyevavirinae</taxon>
        <taxon>Jesfedecavirus</taxon>
        <taxon>Jesfedecavirus phi3</taxon>
    </lineage>
</organism>
<proteinExistence type="predicted"/>
<dbReference type="Proteomes" id="UP000031804">
    <property type="component" value="Segment"/>
</dbReference>
<accession>A0A0B5H2S2</accession>
<dbReference type="GeneID" id="26633992"/>
<dbReference type="KEGG" id="vg:26633992"/>
<protein>
    <submittedName>
        <fullName evidence="1">Uncharacterized protein</fullName>
    </submittedName>
</protein>
<sequence>MSKRKDEIHANYDNFIEKVRAGRASAPALKSMYKFGKAARVAEESDMKKEIKQVYKVGNLTLHDEQQAEHYLRILAAAKAYRDAAKAYEDLLAQCECTEDSLVYAQTRYYDSGKQYLDDMCVGKQYLLKNITVVVVEGSGLSQNLTEKNLHGDILVKSMLRLGYFN</sequence>
<evidence type="ECO:0000313" key="2">
    <source>
        <dbReference type="Proteomes" id="UP000031804"/>
    </source>
</evidence>
<dbReference type="RefSeq" id="YP_009207479.1">
    <property type="nucleotide sequence ID" value="NC_028895.1"/>
</dbReference>
<dbReference type="EMBL" id="KP280063">
    <property type="protein sequence ID" value="AJF40782.1"/>
    <property type="molecule type" value="Genomic_DNA"/>
</dbReference>
<evidence type="ECO:0000313" key="1">
    <source>
        <dbReference type="EMBL" id="AJF40782.1"/>
    </source>
</evidence>
<name>A0A0B5H2S2_9CAUD</name>